<gene>
    <name evidence="2" type="ORF">E2R66_23020</name>
</gene>
<evidence type="ECO:0000313" key="2">
    <source>
        <dbReference type="EMBL" id="TFF34105.1"/>
    </source>
</evidence>
<proteinExistence type="predicted"/>
<dbReference type="Proteomes" id="UP000297540">
    <property type="component" value="Unassembled WGS sequence"/>
</dbReference>
<keyword evidence="1" id="KW-0732">Signal</keyword>
<name>A0A4Y8S678_9SPHI</name>
<evidence type="ECO:0000313" key="3">
    <source>
        <dbReference type="Proteomes" id="UP000297540"/>
    </source>
</evidence>
<dbReference type="RefSeq" id="WP_133235329.1">
    <property type="nucleotide sequence ID" value="NZ_SOZE01000034.1"/>
</dbReference>
<dbReference type="AlphaFoldDB" id="A0A4Y8S678"/>
<dbReference type="OrthoDB" id="966005at2"/>
<feature type="chain" id="PRO_5021414721" description="Outer membrane protein beta-barrel domain-containing protein" evidence="1">
    <location>
        <begin position="21"/>
        <end position="187"/>
    </location>
</feature>
<accession>A0A4Y8S678</accession>
<comment type="caution">
    <text evidence="2">The sequence shown here is derived from an EMBL/GenBank/DDBJ whole genome shotgun (WGS) entry which is preliminary data.</text>
</comment>
<organism evidence="2 3">
    <name type="scientific">Mucilaginibacter psychrotolerans</name>
    <dbReference type="NCBI Taxonomy" id="1524096"/>
    <lineage>
        <taxon>Bacteria</taxon>
        <taxon>Pseudomonadati</taxon>
        <taxon>Bacteroidota</taxon>
        <taxon>Sphingobacteriia</taxon>
        <taxon>Sphingobacteriales</taxon>
        <taxon>Sphingobacteriaceae</taxon>
        <taxon>Mucilaginibacter</taxon>
    </lineage>
</organism>
<dbReference type="EMBL" id="SOZE01000034">
    <property type="protein sequence ID" value="TFF34105.1"/>
    <property type="molecule type" value="Genomic_DNA"/>
</dbReference>
<feature type="signal peptide" evidence="1">
    <location>
        <begin position="1"/>
        <end position="20"/>
    </location>
</feature>
<keyword evidence="3" id="KW-1185">Reference proteome</keyword>
<reference evidence="2 3" key="1">
    <citation type="journal article" date="2017" name="Int. J. Syst. Evol. Microbiol.">
        <title>Mucilaginibacterpsychrotolerans sp. nov., isolated from peatlands.</title>
        <authorList>
            <person name="Deng Y."/>
            <person name="Shen L."/>
            <person name="Xu B."/>
            <person name="Liu Y."/>
            <person name="Gu Z."/>
            <person name="Liu H."/>
            <person name="Zhou Y."/>
        </authorList>
    </citation>
    <scope>NUCLEOTIDE SEQUENCE [LARGE SCALE GENOMIC DNA]</scope>
    <source>
        <strain evidence="2 3">NH7-4</strain>
    </source>
</reference>
<sequence>MFKLLPIIALCTMLGSTAFAQKISPVDSLQNSYATKKAQSVYFELLGPGAIYSANYDTRFKNRQDGLGGRIGISYYADGGDQLFTVPVVVNYLLGKKGKYFEVGAGITYFSVNSNTVFFKSSNNYENGTNDIYYGRKNNSGIFGSLNFGYRYQPADGGFMFRGGVSPIITSEQFVPYWPYISFGYCF</sequence>
<evidence type="ECO:0000256" key="1">
    <source>
        <dbReference type="SAM" id="SignalP"/>
    </source>
</evidence>
<evidence type="ECO:0008006" key="4">
    <source>
        <dbReference type="Google" id="ProtNLM"/>
    </source>
</evidence>
<protein>
    <recommendedName>
        <fullName evidence="4">Outer membrane protein beta-barrel domain-containing protein</fullName>
    </recommendedName>
</protein>